<reference evidence="5" key="1">
    <citation type="journal article" date="2014" name="Front. Microbiol.">
        <title>High frequency of phylogenetically diverse reductive dehalogenase-homologous genes in deep subseafloor sedimentary metagenomes.</title>
        <authorList>
            <person name="Kawai M."/>
            <person name="Futagami T."/>
            <person name="Toyoda A."/>
            <person name="Takaki Y."/>
            <person name="Nishi S."/>
            <person name="Hori S."/>
            <person name="Arai W."/>
            <person name="Tsubouchi T."/>
            <person name="Morono Y."/>
            <person name="Uchiyama I."/>
            <person name="Ito T."/>
            <person name="Fujiyama A."/>
            <person name="Inagaki F."/>
            <person name="Takami H."/>
        </authorList>
    </citation>
    <scope>NUCLEOTIDE SEQUENCE</scope>
    <source>
        <strain evidence="5">Expedition CK06-06</strain>
    </source>
</reference>
<dbReference type="GO" id="GO:0003677">
    <property type="term" value="F:DNA binding"/>
    <property type="evidence" value="ECO:0007669"/>
    <property type="project" value="UniProtKB-KW"/>
</dbReference>
<dbReference type="AlphaFoldDB" id="X1C7V5"/>
<sequence length="104" mass="11488">MEEKLFEELLESVKEAGQILKGKRQPSRTFTVDAMDIRGIRESLNLSQYQFAALVHVSVKTLRNWEQGIRHPGGAAAALLTAIQNDPKNVIAALNANQAHHSQA</sequence>
<name>X1C7V5_9ZZZZ</name>
<comment type="caution">
    <text evidence="5">The sequence shown here is derived from an EMBL/GenBank/DDBJ whole genome shotgun (WGS) entry which is preliminary data.</text>
</comment>
<feature type="domain" description="HTH cro/C1-type" evidence="4">
    <location>
        <begin position="37"/>
        <end position="90"/>
    </location>
</feature>
<gene>
    <name evidence="5" type="ORF">S01H4_27175</name>
</gene>
<keyword evidence="2" id="KW-0238">DNA-binding</keyword>
<organism evidence="5">
    <name type="scientific">marine sediment metagenome</name>
    <dbReference type="NCBI Taxonomy" id="412755"/>
    <lineage>
        <taxon>unclassified sequences</taxon>
        <taxon>metagenomes</taxon>
        <taxon>ecological metagenomes</taxon>
    </lineage>
</organism>
<dbReference type="InterPro" id="IPR010982">
    <property type="entry name" value="Lambda_DNA-bd_dom_sf"/>
</dbReference>
<dbReference type="InterPro" id="IPR001387">
    <property type="entry name" value="Cro/C1-type_HTH"/>
</dbReference>
<dbReference type="InterPro" id="IPR047761">
    <property type="entry name" value="NadS-like"/>
</dbReference>
<dbReference type="PROSITE" id="PS50943">
    <property type="entry name" value="HTH_CROC1"/>
    <property type="match status" value="1"/>
</dbReference>
<keyword evidence="3" id="KW-0804">Transcription</keyword>
<dbReference type="SMART" id="SM00530">
    <property type="entry name" value="HTH_XRE"/>
    <property type="match status" value="1"/>
</dbReference>
<dbReference type="PANTHER" id="PTHR36511:SF4">
    <property type="entry name" value="ANTITOXIN MQSA"/>
    <property type="match status" value="1"/>
</dbReference>
<dbReference type="CDD" id="cd00093">
    <property type="entry name" value="HTH_XRE"/>
    <property type="match status" value="1"/>
</dbReference>
<dbReference type="Pfam" id="PF01381">
    <property type="entry name" value="HTH_3"/>
    <property type="match status" value="1"/>
</dbReference>
<evidence type="ECO:0000256" key="3">
    <source>
        <dbReference type="ARBA" id="ARBA00023163"/>
    </source>
</evidence>
<dbReference type="EMBL" id="BART01013228">
    <property type="protein sequence ID" value="GAG89397.1"/>
    <property type="molecule type" value="Genomic_DNA"/>
</dbReference>
<dbReference type="SUPFAM" id="SSF47413">
    <property type="entry name" value="lambda repressor-like DNA-binding domains"/>
    <property type="match status" value="1"/>
</dbReference>
<proteinExistence type="predicted"/>
<dbReference type="PANTHER" id="PTHR36511">
    <property type="entry name" value="MERR FAMILY BACTERIAL REGULATORY PROTEIN"/>
    <property type="match status" value="1"/>
</dbReference>
<dbReference type="Gene3D" id="1.10.260.40">
    <property type="entry name" value="lambda repressor-like DNA-binding domains"/>
    <property type="match status" value="1"/>
</dbReference>
<evidence type="ECO:0000259" key="4">
    <source>
        <dbReference type="PROSITE" id="PS50943"/>
    </source>
</evidence>
<dbReference type="InterPro" id="IPR052359">
    <property type="entry name" value="HTH-type_reg/antitoxin"/>
</dbReference>
<evidence type="ECO:0000256" key="2">
    <source>
        <dbReference type="ARBA" id="ARBA00023125"/>
    </source>
</evidence>
<dbReference type="NCBIfam" id="NF041265">
    <property type="entry name" value="NadS"/>
    <property type="match status" value="1"/>
</dbReference>
<keyword evidence="1" id="KW-0805">Transcription regulation</keyword>
<evidence type="ECO:0000313" key="5">
    <source>
        <dbReference type="EMBL" id="GAG89397.1"/>
    </source>
</evidence>
<evidence type="ECO:0000256" key="1">
    <source>
        <dbReference type="ARBA" id="ARBA00023015"/>
    </source>
</evidence>
<protein>
    <recommendedName>
        <fullName evidence="4">HTH cro/C1-type domain-containing protein</fullName>
    </recommendedName>
</protein>
<accession>X1C7V5</accession>